<evidence type="ECO:0000256" key="2">
    <source>
        <dbReference type="SAM" id="Phobius"/>
    </source>
</evidence>
<feature type="transmembrane region" description="Helical" evidence="2">
    <location>
        <begin position="20"/>
        <end position="42"/>
    </location>
</feature>
<protein>
    <recommendedName>
        <fullName evidence="5">Intracellular proteinase inhibitor BsuPI domain-containing protein</fullName>
    </recommendedName>
</protein>
<organism evidence="3 4">
    <name type="scientific">Nesterenkonia halotolerans</name>
    <dbReference type="NCBI Taxonomy" id="225325"/>
    <lineage>
        <taxon>Bacteria</taxon>
        <taxon>Bacillati</taxon>
        <taxon>Actinomycetota</taxon>
        <taxon>Actinomycetes</taxon>
        <taxon>Micrococcales</taxon>
        <taxon>Micrococcaceae</taxon>
        <taxon>Nesterenkonia</taxon>
    </lineage>
</organism>
<gene>
    <name evidence="3" type="ORF">H4W26_001552</name>
</gene>
<feature type="compositionally biased region" description="Acidic residues" evidence="1">
    <location>
        <begin position="66"/>
        <end position="76"/>
    </location>
</feature>
<sequence>MDSKRRRQSAEVYRRRRILVGILAVLLMALGGLLTLLVLGWFSADDQSEPGSDSAPASVSGSADEGASDSETEEGEPTSPDSGGPDSEDSGNDSSEPQESEEAAPEDGSCRSGDLLVRAETGSESYAPGFAPMLVMEVENTADYACTADLGTAEQEFVVAHAGATVFSTAECSLSRENLEVELEPGQVERANFTWPRSDSSEDCSQPDSSLGPGSYELTVSLRGVRSEPQEFILSEG</sequence>
<keyword evidence="2" id="KW-0812">Transmembrane</keyword>
<proteinExistence type="predicted"/>
<dbReference type="EMBL" id="JADBEE010000001">
    <property type="protein sequence ID" value="MBE1514797.1"/>
    <property type="molecule type" value="Genomic_DNA"/>
</dbReference>
<comment type="caution">
    <text evidence="3">The sequence shown here is derived from an EMBL/GenBank/DDBJ whole genome shotgun (WGS) entry which is preliminary data.</text>
</comment>
<evidence type="ECO:0008006" key="5">
    <source>
        <dbReference type="Google" id="ProtNLM"/>
    </source>
</evidence>
<reference evidence="3 4" key="1">
    <citation type="submission" date="2020-10" db="EMBL/GenBank/DDBJ databases">
        <title>Sequencing the genomes of 1000 actinobacteria strains.</title>
        <authorList>
            <person name="Klenk H.-P."/>
        </authorList>
    </citation>
    <scope>NUCLEOTIDE SEQUENCE [LARGE SCALE GENOMIC DNA]</scope>
    <source>
        <strain evidence="3 4">DSM 15474</strain>
    </source>
</reference>
<evidence type="ECO:0000313" key="3">
    <source>
        <dbReference type="EMBL" id="MBE1514797.1"/>
    </source>
</evidence>
<accession>A0ABR9J7F6</accession>
<keyword evidence="4" id="KW-1185">Reference proteome</keyword>
<dbReference type="RefSeq" id="WP_192591509.1">
    <property type="nucleotide sequence ID" value="NZ_JADBEE010000001.1"/>
</dbReference>
<keyword evidence="2" id="KW-0472">Membrane</keyword>
<feature type="compositionally biased region" description="Polar residues" evidence="1">
    <location>
        <begin position="49"/>
        <end position="61"/>
    </location>
</feature>
<feature type="compositionally biased region" description="Polar residues" evidence="1">
    <location>
        <begin position="195"/>
        <end position="209"/>
    </location>
</feature>
<feature type="compositionally biased region" description="Acidic residues" evidence="1">
    <location>
        <begin position="86"/>
        <end position="105"/>
    </location>
</feature>
<evidence type="ECO:0000256" key="1">
    <source>
        <dbReference type="SAM" id="MobiDB-lite"/>
    </source>
</evidence>
<keyword evidence="2" id="KW-1133">Transmembrane helix</keyword>
<name>A0ABR9J7F6_9MICC</name>
<evidence type="ECO:0000313" key="4">
    <source>
        <dbReference type="Proteomes" id="UP000636579"/>
    </source>
</evidence>
<feature type="region of interest" description="Disordered" evidence="1">
    <location>
        <begin position="45"/>
        <end position="112"/>
    </location>
</feature>
<dbReference type="Proteomes" id="UP000636579">
    <property type="component" value="Unassembled WGS sequence"/>
</dbReference>
<feature type="region of interest" description="Disordered" evidence="1">
    <location>
        <begin position="193"/>
        <end position="216"/>
    </location>
</feature>